<protein>
    <recommendedName>
        <fullName evidence="4">DUF4345 domain-containing protein</fullName>
    </recommendedName>
</protein>
<dbReference type="Proteomes" id="UP000614811">
    <property type="component" value="Unassembled WGS sequence"/>
</dbReference>
<feature type="transmembrane region" description="Helical" evidence="1">
    <location>
        <begin position="6"/>
        <end position="24"/>
    </location>
</feature>
<reference evidence="2" key="1">
    <citation type="journal article" date="2014" name="Int. J. Syst. Evol. Microbiol.">
        <title>Complete genome sequence of Corynebacterium casei LMG S-19264T (=DSM 44701T), isolated from a smear-ripened cheese.</title>
        <authorList>
            <consortium name="US DOE Joint Genome Institute (JGI-PGF)"/>
            <person name="Walter F."/>
            <person name="Albersmeier A."/>
            <person name="Kalinowski J."/>
            <person name="Ruckert C."/>
        </authorList>
    </citation>
    <scope>NUCLEOTIDE SEQUENCE</scope>
    <source>
        <strain evidence="2">KCTC 12711</strain>
    </source>
</reference>
<reference evidence="2" key="2">
    <citation type="submission" date="2020-09" db="EMBL/GenBank/DDBJ databases">
        <authorList>
            <person name="Sun Q."/>
            <person name="Kim S."/>
        </authorList>
    </citation>
    <scope>NUCLEOTIDE SEQUENCE</scope>
    <source>
        <strain evidence="2">KCTC 12711</strain>
    </source>
</reference>
<keyword evidence="1" id="KW-0472">Membrane</keyword>
<dbReference type="EMBL" id="BMXA01000003">
    <property type="protein sequence ID" value="GHA12232.1"/>
    <property type="molecule type" value="Genomic_DNA"/>
</dbReference>
<feature type="transmembrane region" description="Helical" evidence="1">
    <location>
        <begin position="45"/>
        <end position="63"/>
    </location>
</feature>
<proteinExistence type="predicted"/>
<evidence type="ECO:0008006" key="4">
    <source>
        <dbReference type="Google" id="ProtNLM"/>
    </source>
</evidence>
<dbReference type="Pfam" id="PF14248">
    <property type="entry name" value="DUF4345"/>
    <property type="match status" value="1"/>
</dbReference>
<feature type="transmembrane region" description="Helical" evidence="1">
    <location>
        <begin position="99"/>
        <end position="117"/>
    </location>
</feature>
<comment type="caution">
    <text evidence="2">The sequence shown here is derived from an EMBL/GenBank/DDBJ whole genome shotgun (WGS) entry which is preliminary data.</text>
</comment>
<keyword evidence="1" id="KW-0812">Transmembrane</keyword>
<keyword evidence="3" id="KW-1185">Reference proteome</keyword>
<accession>A0A918RV15</accession>
<name>A0A918RV15_9GAMM</name>
<evidence type="ECO:0000256" key="1">
    <source>
        <dbReference type="SAM" id="Phobius"/>
    </source>
</evidence>
<keyword evidence="1" id="KW-1133">Transmembrane helix</keyword>
<dbReference type="AlphaFoldDB" id="A0A918RV15"/>
<organism evidence="2 3">
    <name type="scientific">Arenicella chitinivorans</name>
    <dbReference type="NCBI Taxonomy" id="1329800"/>
    <lineage>
        <taxon>Bacteria</taxon>
        <taxon>Pseudomonadati</taxon>
        <taxon>Pseudomonadota</taxon>
        <taxon>Gammaproteobacteria</taxon>
        <taxon>Arenicellales</taxon>
        <taxon>Arenicellaceae</taxon>
        <taxon>Arenicella</taxon>
    </lineage>
</organism>
<sequence length="121" mass="13844">MENVIYLRLIGLVLILIGVVLASNPELVSNRPVPEDTFKAVERRVWWGLFIGLGLLLQFHHQWLPWQTTVAATLISLLLGLLVARFIGIFYDGSVAKQWLNVGIEVAIMLPLIWWYFNTRS</sequence>
<evidence type="ECO:0000313" key="3">
    <source>
        <dbReference type="Proteomes" id="UP000614811"/>
    </source>
</evidence>
<evidence type="ECO:0000313" key="2">
    <source>
        <dbReference type="EMBL" id="GHA12232.1"/>
    </source>
</evidence>
<gene>
    <name evidence="2" type="ORF">GCM10008090_22640</name>
</gene>
<dbReference type="RefSeq" id="WP_189401070.1">
    <property type="nucleotide sequence ID" value="NZ_BMXA01000003.1"/>
</dbReference>
<feature type="transmembrane region" description="Helical" evidence="1">
    <location>
        <begin position="69"/>
        <end position="87"/>
    </location>
</feature>
<dbReference type="InterPro" id="IPR025597">
    <property type="entry name" value="DUF4345"/>
</dbReference>